<dbReference type="Gene3D" id="2.40.70.10">
    <property type="entry name" value="Acid Proteases"/>
    <property type="match status" value="2"/>
</dbReference>
<comment type="similarity">
    <text evidence="2 13">Belongs to the peptidase A1 family.</text>
</comment>
<dbReference type="Proteomes" id="UP000242525">
    <property type="component" value="Unassembled WGS sequence"/>
</dbReference>
<dbReference type="OrthoDB" id="28208at2759"/>
<evidence type="ECO:0000313" key="17">
    <source>
        <dbReference type="EMBL" id="CDO55874.1"/>
    </source>
</evidence>
<feature type="disulfide bond" evidence="12">
    <location>
        <begin position="142"/>
        <end position="147"/>
    </location>
</feature>
<dbReference type="Pfam" id="PF00026">
    <property type="entry name" value="Asp"/>
    <property type="match status" value="1"/>
</dbReference>
<dbReference type="PROSITE" id="PS51767">
    <property type="entry name" value="PEPTIDASE_A1"/>
    <property type="match status" value="1"/>
</dbReference>
<dbReference type="STRING" id="1173061.A0A0J9XES0"/>
<evidence type="ECO:0000256" key="13">
    <source>
        <dbReference type="RuleBase" id="RU000454"/>
    </source>
</evidence>
<evidence type="ECO:0000256" key="10">
    <source>
        <dbReference type="ARBA" id="ARBA00023288"/>
    </source>
</evidence>
<dbReference type="GO" id="GO:0006508">
    <property type="term" value="P:proteolysis"/>
    <property type="evidence" value="ECO:0007669"/>
    <property type="project" value="UniProtKB-KW"/>
</dbReference>
<comment type="subcellular location">
    <subcellularLocation>
        <location evidence="1">Cell membrane</location>
    </subcellularLocation>
</comment>
<dbReference type="AlphaFoldDB" id="A0A0J9XES0"/>
<dbReference type="EMBL" id="CCBN010000012">
    <property type="protein sequence ID" value="CDO55874.1"/>
    <property type="molecule type" value="Genomic_DNA"/>
</dbReference>
<evidence type="ECO:0000259" key="16">
    <source>
        <dbReference type="PROSITE" id="PS51767"/>
    </source>
</evidence>
<evidence type="ECO:0000256" key="11">
    <source>
        <dbReference type="PIRSR" id="PIRSR601461-1"/>
    </source>
</evidence>
<evidence type="ECO:0000256" key="12">
    <source>
        <dbReference type="PIRSR" id="PIRSR601461-2"/>
    </source>
</evidence>
<evidence type="ECO:0000256" key="7">
    <source>
        <dbReference type="ARBA" id="ARBA00022801"/>
    </source>
</evidence>
<dbReference type="PRINTS" id="PR00792">
    <property type="entry name" value="PEPSIN"/>
</dbReference>
<feature type="signal peptide" evidence="15">
    <location>
        <begin position="1"/>
        <end position="16"/>
    </location>
</feature>
<dbReference type="CDD" id="cd05471">
    <property type="entry name" value="pepsin_like"/>
    <property type="match status" value="1"/>
</dbReference>
<keyword evidence="12" id="KW-1015">Disulfide bond</keyword>
<feature type="domain" description="Peptidase A1" evidence="16">
    <location>
        <begin position="106"/>
        <end position="419"/>
    </location>
</feature>
<evidence type="ECO:0000256" key="2">
    <source>
        <dbReference type="ARBA" id="ARBA00007447"/>
    </source>
</evidence>
<keyword evidence="4 13" id="KW-0645">Protease</keyword>
<feature type="active site" evidence="11">
    <location>
        <position position="129"/>
    </location>
</feature>
<evidence type="ECO:0000256" key="1">
    <source>
        <dbReference type="ARBA" id="ARBA00004236"/>
    </source>
</evidence>
<feature type="compositionally biased region" description="Low complexity" evidence="14">
    <location>
        <begin position="24"/>
        <end position="45"/>
    </location>
</feature>
<evidence type="ECO:0000256" key="14">
    <source>
        <dbReference type="SAM" id="MobiDB-lite"/>
    </source>
</evidence>
<dbReference type="InterPro" id="IPR021109">
    <property type="entry name" value="Peptidase_aspartic_dom_sf"/>
</dbReference>
<evidence type="ECO:0000256" key="4">
    <source>
        <dbReference type="ARBA" id="ARBA00022670"/>
    </source>
</evidence>
<protein>
    <submittedName>
        <fullName evidence="17">Similar to Saccharomyces cerevisiae YPL154C PEP4 Vacuolar aspartyl protease (Proteinase A)</fullName>
    </submittedName>
</protein>
<proteinExistence type="inferred from homology"/>
<evidence type="ECO:0000256" key="8">
    <source>
        <dbReference type="ARBA" id="ARBA00023136"/>
    </source>
</evidence>
<name>A0A0J9XES0_GEOCN</name>
<dbReference type="FunFam" id="2.40.70.10:FF:000060">
    <property type="entry name" value="Aspartic-type endopeptidase ctsD"/>
    <property type="match status" value="1"/>
</dbReference>
<evidence type="ECO:0000256" key="3">
    <source>
        <dbReference type="ARBA" id="ARBA00022475"/>
    </source>
</evidence>
<evidence type="ECO:0000256" key="6">
    <source>
        <dbReference type="ARBA" id="ARBA00022750"/>
    </source>
</evidence>
<keyword evidence="18" id="KW-1185">Reference proteome</keyword>
<evidence type="ECO:0000256" key="9">
    <source>
        <dbReference type="ARBA" id="ARBA00023180"/>
    </source>
</evidence>
<feature type="active site" evidence="11">
    <location>
        <position position="313"/>
    </location>
</feature>
<dbReference type="PANTHER" id="PTHR47966:SF75">
    <property type="entry name" value="ENDOPEPTIDASE (CTSD), PUTATIVE (AFU_ORTHOLOGUE AFUA_4G07040)-RELATED"/>
    <property type="match status" value="1"/>
</dbReference>
<dbReference type="InterPro" id="IPR033121">
    <property type="entry name" value="PEPTIDASE_A1"/>
</dbReference>
<evidence type="ECO:0000256" key="5">
    <source>
        <dbReference type="ARBA" id="ARBA00022729"/>
    </source>
</evidence>
<dbReference type="GO" id="GO:0004190">
    <property type="term" value="F:aspartic-type endopeptidase activity"/>
    <property type="evidence" value="ECO:0007669"/>
    <property type="project" value="UniProtKB-KW"/>
</dbReference>
<feature type="disulfide bond" evidence="12">
    <location>
        <begin position="347"/>
        <end position="381"/>
    </location>
</feature>
<keyword evidence="8" id="KW-0472">Membrane</keyword>
<dbReference type="GO" id="GO:0005886">
    <property type="term" value="C:plasma membrane"/>
    <property type="evidence" value="ECO:0007669"/>
    <property type="project" value="UniProtKB-SubCell"/>
</dbReference>
<keyword evidence="5 15" id="KW-0732">Signal</keyword>
<dbReference type="InterPro" id="IPR034164">
    <property type="entry name" value="Pepsin-like_dom"/>
</dbReference>
<sequence length="517" mass="55205">MLRFLWAFAFFSLVYGLPIASPETSTTNNDNSSSKSSVNVGTSKTFPLKASTPSNSKRSLRVHRNNMILVDDVIQGKQALEKLNNVAVSPSQGTALVDQDGHDISYYIEVTVGSSTDASSKKPFNLVVDTGSFYTWVYSINCTSSVCTSHNRLDPTDSESLEITNKDFSIAYTSGAVEGIVVQDTLSYSGFSSPQYFGLAATVDSSLANFPIDGIMGLPANDKSPDSFPGVIDTLYSQKLIKDRIFSINLGRANNLKDEGSFTIGGIDASKHSGDITYIDILSQETGFWELNVEGTYVNGYKVDFGSRSAIIDTGTTLLIMAPDDALKIHGFISGSQTDGSNFVIPCNTTMELEFEFGGKKWAVSSQDYIGSVYSEAENLCISNIQGIQFDNNNWIFGDVFLKNVYSVYNMETQQVGFANKSESPTEVTPDKTFVYSAGSKNNENGAASSMSSATASVTTSVASASATIPTTSATGSSVSAAATATSASTSEANSASSISFCVSLLFSSVLFVFLFV</sequence>
<keyword evidence="7 13" id="KW-0378">Hydrolase</keyword>
<evidence type="ECO:0000256" key="15">
    <source>
        <dbReference type="SAM" id="SignalP"/>
    </source>
</evidence>
<feature type="region of interest" description="Disordered" evidence="14">
    <location>
        <begin position="23"/>
        <end position="57"/>
    </location>
</feature>
<dbReference type="InterPro" id="IPR001461">
    <property type="entry name" value="Aspartic_peptidase_A1"/>
</dbReference>
<gene>
    <name evidence="17" type="ORF">BN980_GECA12s03662g</name>
</gene>
<keyword evidence="9" id="KW-0325">Glycoprotein</keyword>
<keyword evidence="3" id="KW-1003">Cell membrane</keyword>
<accession>A0A0J9XES0</accession>
<keyword evidence="10" id="KW-0449">Lipoprotein</keyword>
<dbReference type="InterPro" id="IPR001969">
    <property type="entry name" value="Aspartic_peptidase_AS"/>
</dbReference>
<reference evidence="17" key="1">
    <citation type="submission" date="2014-03" db="EMBL/GenBank/DDBJ databases">
        <authorList>
            <person name="Casaregola S."/>
        </authorList>
    </citation>
    <scope>NUCLEOTIDE SEQUENCE [LARGE SCALE GENOMIC DNA]</scope>
    <source>
        <strain evidence="17">CLIB 918</strain>
    </source>
</reference>
<evidence type="ECO:0000313" key="18">
    <source>
        <dbReference type="Proteomes" id="UP000242525"/>
    </source>
</evidence>
<organism evidence="17 18">
    <name type="scientific">Geotrichum candidum</name>
    <name type="common">Oospora lactis</name>
    <name type="synonym">Dipodascus geotrichum</name>
    <dbReference type="NCBI Taxonomy" id="1173061"/>
    <lineage>
        <taxon>Eukaryota</taxon>
        <taxon>Fungi</taxon>
        <taxon>Dikarya</taxon>
        <taxon>Ascomycota</taxon>
        <taxon>Saccharomycotina</taxon>
        <taxon>Dipodascomycetes</taxon>
        <taxon>Dipodascales</taxon>
        <taxon>Dipodascaceae</taxon>
        <taxon>Geotrichum</taxon>
    </lineage>
</organism>
<dbReference type="SUPFAM" id="SSF50630">
    <property type="entry name" value="Acid proteases"/>
    <property type="match status" value="1"/>
</dbReference>
<comment type="caution">
    <text evidence="17">The sequence shown here is derived from an EMBL/GenBank/DDBJ whole genome shotgun (WGS) entry which is preliminary data.</text>
</comment>
<feature type="chain" id="PRO_5005325654" evidence="15">
    <location>
        <begin position="17"/>
        <end position="517"/>
    </location>
</feature>
<keyword evidence="6 13" id="KW-0064">Aspartyl protease</keyword>
<dbReference type="PROSITE" id="PS00141">
    <property type="entry name" value="ASP_PROTEASE"/>
    <property type="match status" value="1"/>
</dbReference>
<dbReference type="PANTHER" id="PTHR47966">
    <property type="entry name" value="BETA-SITE APP-CLEAVING ENZYME, ISOFORM A-RELATED"/>
    <property type="match status" value="1"/>
</dbReference>